<dbReference type="PATRIC" id="fig|438.15.peg.2890"/>
<dbReference type="AlphaFoldDB" id="A0A1A0CJX4"/>
<evidence type="ECO:0000313" key="2">
    <source>
        <dbReference type="Proteomes" id="UP000093796"/>
    </source>
</evidence>
<proteinExistence type="predicted"/>
<sequence length="229" mass="25729">MFAQNHHDQRSEIHDPRWRRAILEVFNSNEPARRVWEKHCVDAAKAPCQFVSCTDGTRDLIGVVIGGTLSDAEDTRLWDLECAFTMLTEDAEILIVKGWYATAVEQVVEDITGGIEAMKSNEQTYRDDVLDLLVIKAGLAQQLDQSPAAKAFWDIHLERLGAAKWPEGPLPQCLVRFDERTGAKLGLVISGVWVERLGDWDLNEPFLVLSTDGEIQRCEGRVVEQVSVL</sequence>
<gene>
    <name evidence="1" type="ORF">SRCM100623_02607</name>
</gene>
<protein>
    <submittedName>
        <fullName evidence="1">Uncharacterized protein</fullName>
    </submittedName>
</protein>
<name>A0A1A0CJX4_ACEPA</name>
<accession>A0A1A0CJX4</accession>
<dbReference type="EMBL" id="LYUD01000152">
    <property type="protein sequence ID" value="OAZ62916.1"/>
    <property type="molecule type" value="Genomic_DNA"/>
</dbReference>
<comment type="caution">
    <text evidence="1">The sequence shown here is derived from an EMBL/GenBank/DDBJ whole genome shotgun (WGS) entry which is preliminary data.</text>
</comment>
<dbReference type="Proteomes" id="UP000093796">
    <property type="component" value="Unassembled WGS sequence"/>
</dbReference>
<evidence type="ECO:0000313" key="1">
    <source>
        <dbReference type="EMBL" id="OAZ62916.1"/>
    </source>
</evidence>
<organism evidence="1 2">
    <name type="scientific">Acetobacter pasteurianus</name>
    <name type="common">Acetobacter turbidans</name>
    <dbReference type="NCBI Taxonomy" id="438"/>
    <lineage>
        <taxon>Bacteria</taxon>
        <taxon>Pseudomonadati</taxon>
        <taxon>Pseudomonadota</taxon>
        <taxon>Alphaproteobacteria</taxon>
        <taxon>Acetobacterales</taxon>
        <taxon>Acetobacteraceae</taxon>
        <taxon>Acetobacter</taxon>
    </lineage>
</organism>
<reference evidence="1 2" key="1">
    <citation type="submission" date="2016-05" db="EMBL/GenBank/DDBJ databases">
        <title>Genome sequencing of Acetobacter pasteurianus strain SRCM100623.</title>
        <authorList>
            <person name="Song Y.R."/>
        </authorList>
    </citation>
    <scope>NUCLEOTIDE SEQUENCE [LARGE SCALE GENOMIC DNA]</scope>
    <source>
        <strain evidence="1 2">SRCM100623</strain>
    </source>
</reference>